<dbReference type="GO" id="GO:0006355">
    <property type="term" value="P:regulation of DNA-templated transcription"/>
    <property type="evidence" value="ECO:0007669"/>
    <property type="project" value="InterPro"/>
</dbReference>
<evidence type="ECO:0000256" key="5">
    <source>
        <dbReference type="PROSITE-ProRule" id="PRU00169"/>
    </source>
</evidence>
<dbReference type="InterPro" id="IPR058245">
    <property type="entry name" value="NreC/VraR/RcsB-like_REC"/>
</dbReference>
<dbReference type="SUPFAM" id="SSF52172">
    <property type="entry name" value="CheY-like"/>
    <property type="match status" value="1"/>
</dbReference>
<keyword evidence="3" id="KW-0238">DNA-binding</keyword>
<evidence type="ECO:0000313" key="9">
    <source>
        <dbReference type="EMBL" id="NBI29708.1"/>
    </source>
</evidence>
<dbReference type="Pfam" id="PF00196">
    <property type="entry name" value="GerE"/>
    <property type="match status" value="1"/>
</dbReference>
<evidence type="ECO:0000256" key="6">
    <source>
        <dbReference type="SAM" id="Coils"/>
    </source>
</evidence>
<dbReference type="GO" id="GO:0003677">
    <property type="term" value="F:DNA binding"/>
    <property type="evidence" value="ECO:0007669"/>
    <property type="project" value="UniProtKB-KW"/>
</dbReference>
<dbReference type="OrthoDB" id="192836at2"/>
<dbReference type="PRINTS" id="PR00038">
    <property type="entry name" value="HTHLUXR"/>
</dbReference>
<comment type="caution">
    <text evidence="9">The sequence shown here is derived from an EMBL/GenBank/DDBJ whole genome shotgun (WGS) entry which is preliminary data.</text>
</comment>
<keyword evidence="10" id="KW-1185">Reference proteome</keyword>
<keyword evidence="2" id="KW-0805">Transcription regulation</keyword>
<dbReference type="SMART" id="SM00448">
    <property type="entry name" value="REC"/>
    <property type="match status" value="1"/>
</dbReference>
<dbReference type="Pfam" id="PF00072">
    <property type="entry name" value="Response_reg"/>
    <property type="match status" value="1"/>
</dbReference>
<feature type="modified residue" description="4-aspartylphosphate" evidence="5">
    <location>
        <position position="56"/>
    </location>
</feature>
<dbReference type="PANTHER" id="PTHR43214:SF43">
    <property type="entry name" value="TWO-COMPONENT RESPONSE REGULATOR"/>
    <property type="match status" value="1"/>
</dbReference>
<evidence type="ECO:0000256" key="2">
    <source>
        <dbReference type="ARBA" id="ARBA00023015"/>
    </source>
</evidence>
<evidence type="ECO:0000256" key="1">
    <source>
        <dbReference type="ARBA" id="ARBA00022553"/>
    </source>
</evidence>
<feature type="coiled-coil region" evidence="6">
    <location>
        <begin position="127"/>
        <end position="154"/>
    </location>
</feature>
<evidence type="ECO:0000256" key="3">
    <source>
        <dbReference type="ARBA" id="ARBA00023125"/>
    </source>
</evidence>
<dbReference type="InterPro" id="IPR011006">
    <property type="entry name" value="CheY-like_superfamily"/>
</dbReference>
<evidence type="ECO:0000259" key="7">
    <source>
        <dbReference type="PROSITE" id="PS50043"/>
    </source>
</evidence>
<evidence type="ECO:0000313" key="10">
    <source>
        <dbReference type="Proteomes" id="UP000448943"/>
    </source>
</evidence>
<dbReference type="EMBL" id="SIJB01000027">
    <property type="protein sequence ID" value="NBI29708.1"/>
    <property type="molecule type" value="Genomic_DNA"/>
</dbReference>
<dbReference type="GO" id="GO:0000160">
    <property type="term" value="P:phosphorelay signal transduction system"/>
    <property type="evidence" value="ECO:0007669"/>
    <property type="project" value="InterPro"/>
</dbReference>
<organism evidence="9 10">
    <name type="scientific">Chengkuizengella marina</name>
    <dbReference type="NCBI Taxonomy" id="2507566"/>
    <lineage>
        <taxon>Bacteria</taxon>
        <taxon>Bacillati</taxon>
        <taxon>Bacillota</taxon>
        <taxon>Bacilli</taxon>
        <taxon>Bacillales</taxon>
        <taxon>Paenibacillaceae</taxon>
        <taxon>Chengkuizengella</taxon>
    </lineage>
</organism>
<dbReference type="AlphaFoldDB" id="A0A6N9Q4F3"/>
<dbReference type="CDD" id="cd17535">
    <property type="entry name" value="REC_NarL-like"/>
    <property type="match status" value="1"/>
</dbReference>
<dbReference type="PROSITE" id="PS50043">
    <property type="entry name" value="HTH_LUXR_2"/>
    <property type="match status" value="1"/>
</dbReference>
<evidence type="ECO:0000256" key="4">
    <source>
        <dbReference type="ARBA" id="ARBA00023163"/>
    </source>
</evidence>
<dbReference type="CDD" id="cd06170">
    <property type="entry name" value="LuxR_C_like"/>
    <property type="match status" value="1"/>
</dbReference>
<dbReference type="InterPro" id="IPR039420">
    <property type="entry name" value="WalR-like"/>
</dbReference>
<keyword evidence="1 5" id="KW-0597">Phosphoprotein</keyword>
<dbReference type="PROSITE" id="PS50110">
    <property type="entry name" value="RESPONSE_REGULATORY"/>
    <property type="match status" value="1"/>
</dbReference>
<keyword evidence="4" id="KW-0804">Transcription</keyword>
<keyword evidence="6" id="KW-0175">Coiled coil</keyword>
<sequence length="217" mass="24709">MDKIKILIVEDDKDWRRGLSSFLSAESDLEVVSQAENREEAMLAIKTKEIDVVLMDILLANSIEGIEITAEMSQQYGARIIMLTSLEEKEMMFSAFRAGALDYIIKSDFEKIPDSIRSAYKNQSPINAQAAEQIRTEFKRLKKLEQEYKVKEMRALITPAELEILNLIYQGKTQTQISDSLVVSIRTVKNHVSNILRKLELTSSKEAAEKAKEMGLF</sequence>
<dbReference type="RefSeq" id="WP_160646515.1">
    <property type="nucleotide sequence ID" value="NZ_SIJB01000027.1"/>
</dbReference>
<dbReference type="InterPro" id="IPR001789">
    <property type="entry name" value="Sig_transdc_resp-reg_receiver"/>
</dbReference>
<dbReference type="InterPro" id="IPR000792">
    <property type="entry name" value="Tscrpt_reg_LuxR_C"/>
</dbReference>
<gene>
    <name evidence="9" type="ORF">ERL59_12140</name>
</gene>
<evidence type="ECO:0000259" key="8">
    <source>
        <dbReference type="PROSITE" id="PS50110"/>
    </source>
</evidence>
<dbReference type="PANTHER" id="PTHR43214">
    <property type="entry name" value="TWO-COMPONENT RESPONSE REGULATOR"/>
    <property type="match status" value="1"/>
</dbReference>
<reference evidence="9 10" key="1">
    <citation type="submission" date="2019-01" db="EMBL/GenBank/DDBJ databases">
        <title>Chengkuizengella sp. nov., isolated from deep-sea sediment of East Pacific Ocean.</title>
        <authorList>
            <person name="Yang J."/>
            <person name="Lai Q."/>
            <person name="Shao Z."/>
        </authorList>
    </citation>
    <scope>NUCLEOTIDE SEQUENCE [LARGE SCALE GENOMIC DNA]</scope>
    <source>
        <strain evidence="9 10">YPA3-1-1</strain>
    </source>
</reference>
<protein>
    <submittedName>
        <fullName evidence="9">Response regulator transcription factor</fullName>
    </submittedName>
</protein>
<feature type="domain" description="HTH luxR-type" evidence="7">
    <location>
        <begin position="150"/>
        <end position="215"/>
    </location>
</feature>
<proteinExistence type="predicted"/>
<dbReference type="SMART" id="SM00421">
    <property type="entry name" value="HTH_LUXR"/>
    <property type="match status" value="1"/>
</dbReference>
<dbReference type="Gene3D" id="3.40.50.2300">
    <property type="match status" value="1"/>
</dbReference>
<name>A0A6N9Q4F3_9BACL</name>
<feature type="domain" description="Response regulatory" evidence="8">
    <location>
        <begin position="5"/>
        <end position="121"/>
    </location>
</feature>
<dbReference type="Proteomes" id="UP000448943">
    <property type="component" value="Unassembled WGS sequence"/>
</dbReference>
<accession>A0A6N9Q4F3</accession>